<organism evidence="4">
    <name type="scientific">Xenopus laevis</name>
    <name type="common">African clawed frog</name>
    <dbReference type="NCBI Taxonomy" id="8355"/>
    <lineage>
        <taxon>Eukaryota</taxon>
        <taxon>Metazoa</taxon>
        <taxon>Chordata</taxon>
        <taxon>Craniata</taxon>
        <taxon>Vertebrata</taxon>
        <taxon>Euteleostomi</taxon>
        <taxon>Amphibia</taxon>
        <taxon>Batrachia</taxon>
        <taxon>Anura</taxon>
        <taxon>Pipoidea</taxon>
        <taxon>Pipidae</taxon>
        <taxon>Xenopodinae</taxon>
        <taxon>Xenopus</taxon>
        <taxon>Xenopus</taxon>
    </lineage>
</organism>
<dbReference type="InterPro" id="IPR056884">
    <property type="entry name" value="NPHP3-like_N"/>
</dbReference>
<dbReference type="RefSeq" id="XP_041442208.1">
    <property type="nucleotide sequence ID" value="XM_041586274.1"/>
</dbReference>
<dbReference type="Gene3D" id="3.40.50.300">
    <property type="entry name" value="P-loop containing nucleotide triphosphate hydrolases"/>
    <property type="match status" value="1"/>
</dbReference>
<dbReference type="KEGG" id="xla:108711023"/>
<dbReference type="OMA" id="QIHPNTI"/>
<evidence type="ECO:0000313" key="4">
    <source>
        <dbReference type="RefSeq" id="XP_018107819.1"/>
    </source>
</evidence>
<dbReference type="PaxDb" id="8355-A0A1L8GY37"/>
<dbReference type="STRING" id="8355.A0A1L8GY37"/>
<evidence type="ECO:0000313" key="5">
    <source>
        <dbReference type="RefSeq" id="XP_041442208.1"/>
    </source>
</evidence>
<keyword evidence="3" id="KW-1185">Reference proteome</keyword>
<dbReference type="Bgee" id="108711023">
    <property type="expression patterns" value="Expressed in testis and 14 other cell types or tissues"/>
</dbReference>
<sequence>MQKDPRYYFMHRPPICPYVCSTIKDFQEERNYLNKNIFEQLNHFCYARGTSFKAVDLKWTVEDQLFHVKPFNVSDQLMLSLKYIERSSPFFICILGHTYGEFVPEARCRPFNSSNISELSTLPNVEQKLVVAANSGYPWVLEEGNRECSITELEIHHAAFSRDAGFQYFYFRDHTYIEEQLQTANGEEKKTIISTFESENEYERSKIWELKIRIVDKGFPVRFFKTKEELGELVLKDWRDIIKRLYPLSATPKNIGHEHSLQHAYNEAFAECLCKDFVPTEQSNKLLTVLGAFVFGVLTEKQCTHSLESGRIDCNIFHNIAARSGSTSVLVLYGDQGCGKSTIAAKWLHSVRKNNPDVTVISYFVGSSGRSSNIMSFMRYCITVLQCQYFGIQAEDLFTSENDTDMWVFPLLVEVFLSCITLKPCVLLLDGVDGLSGINGLPAEQAKGFLWLPANLPDSCKIILTTSPTHHSYKCLKSRSDVLLAEYENVWDENIRLCIFHKHLAMPMRHISQDLLKSIVNRERKMTLLHVALLANELNTCKMSKDEPQYLKGLLRARSAKELFSLIIERWVNDYSWTCKKQCKGKNKPFPVEKSITGMKGWVVDVLCLLSTSRCGLNDRDILHLLKVLGYQYKYEVTSLHWAAFRSMTSKWIKEKPDGLLHFRHRTFQDVVEHLLLGVFIPINESLIMNPERKRFHEVLIKYFQHLHVSRQSYEEVPWHLKMIGDKLGLATFLLNKRYLGAVFRNTKFGHQMKMDLVYYWQFLSLSGKDPAVECQRMMDHIAEGAKEEFGELVDHYQALCSAAQCLKHIGKTVEAKNVFLSVENQLQLMESGKAVTRVTEILLWAQKHLGDLYREIGSCKEAICYYQKAFYNFDRIPAENVEDNVQLLELKGRLICNLALFNSIEFKGQHNQYLEEASRHFQLIPPKPYEQAELELCQGIHRLYSGDIYESEKHLCECLEIRSKLYGKKSLLTGEAREYFADLQTLLGENMYSHRLHALENYKEVIEIKEANVAFLQSVERRQNLELSLSSTLFKRGKLLCCSEFGIDKEGIAFIQQSAAIRTNIKGPDHPLSCEVQSFLKQLKNRCQSTKVYLGHGDYEKSQMDSGRAWNSPLLTYPHFTNSQKTNSPESSISMFDNEDILTSKSGIKETAKHLLLQKEKQQSISVLCNLENHRCVQSASTSSILTSTGKKPSSCSLASNLARPTSSCLQSMTGPTSSLSYLLPLMRSVPKSKQCSLNHKSAWYHIPGRYPTIYTPFPPKRNQIRKDVQAGWENSRQNF</sequence>
<evidence type="ECO:0000313" key="3">
    <source>
        <dbReference type="Proteomes" id="UP000186698"/>
    </source>
</evidence>
<dbReference type="SUPFAM" id="SSF52540">
    <property type="entry name" value="P-loop containing nucleoside triphosphate hydrolases"/>
    <property type="match status" value="1"/>
</dbReference>
<reference evidence="4" key="1">
    <citation type="submission" date="2022-04" db="UniProtKB">
        <authorList>
            <consortium name="RefSeq"/>
        </authorList>
    </citation>
    <scope>IDENTIFICATION</scope>
    <source>
        <strain evidence="4 5">J_2021</strain>
        <tissue evidence="4 5">Erythrocytes</tissue>
    </source>
</reference>
<dbReference type="GO" id="GO:0080008">
    <property type="term" value="C:Cul4-RING E3 ubiquitin ligase complex"/>
    <property type="evidence" value="ECO:0000318"/>
    <property type="project" value="GO_Central"/>
</dbReference>
<accession>A0A1L8GY37</accession>
<dbReference type="Proteomes" id="UP000186698">
    <property type="component" value="Chromosome 3L"/>
</dbReference>
<evidence type="ECO:0000259" key="2">
    <source>
        <dbReference type="Pfam" id="PF24883"/>
    </source>
</evidence>
<dbReference type="InterPro" id="IPR051191">
    <property type="entry name" value="DCAF12"/>
</dbReference>
<dbReference type="RefSeq" id="XP_018107819.1">
    <property type="nucleotide sequence ID" value="XM_018252330.2"/>
</dbReference>
<gene>
    <name evidence="4 5" type="primary">LOC108711023</name>
</gene>
<dbReference type="OrthoDB" id="2325716at2759"/>
<keyword evidence="1" id="KW-0677">Repeat</keyword>
<dbReference type="Pfam" id="PF24883">
    <property type="entry name" value="NPHP3_N"/>
    <property type="match status" value="1"/>
</dbReference>
<dbReference type="PANTHER" id="PTHR19860">
    <property type="entry name" value="DDB1- AND CUL4-ASSOCIATED FACTOR 12-RELATED"/>
    <property type="match status" value="1"/>
</dbReference>
<dbReference type="GeneID" id="108711023"/>
<dbReference type="PANTHER" id="PTHR19860:SF18">
    <property type="entry name" value="DUF4062 DOMAIN-CONTAINING PROTEIN"/>
    <property type="match status" value="1"/>
</dbReference>
<dbReference type="InterPro" id="IPR027417">
    <property type="entry name" value="P-loop_NTPase"/>
</dbReference>
<evidence type="ECO:0000256" key="1">
    <source>
        <dbReference type="ARBA" id="ARBA00022737"/>
    </source>
</evidence>
<feature type="domain" description="Nephrocystin 3-like N-terminal" evidence="2">
    <location>
        <begin position="317"/>
        <end position="434"/>
    </location>
</feature>
<dbReference type="Gene3D" id="1.25.40.10">
    <property type="entry name" value="Tetratricopeptide repeat domain"/>
    <property type="match status" value="1"/>
</dbReference>
<dbReference type="InterPro" id="IPR011990">
    <property type="entry name" value="TPR-like_helical_dom_sf"/>
</dbReference>
<name>A0A1L8GY37_XENLA</name>
<protein>
    <submittedName>
        <fullName evidence="4 5">Tetratricopeptide repeat protein 41</fullName>
    </submittedName>
</protein>
<proteinExistence type="predicted"/>